<protein>
    <submittedName>
        <fullName evidence="1">Uncharacterized protein</fullName>
    </submittedName>
</protein>
<keyword evidence="2" id="KW-1185">Reference proteome</keyword>
<dbReference type="EMBL" id="LUCH01005503">
    <property type="protein sequence ID" value="KAF5398020.1"/>
    <property type="molecule type" value="Genomic_DNA"/>
</dbReference>
<dbReference type="AlphaFoldDB" id="A0A8J4WP50"/>
<sequence>MRTWRHQRDTYRQLIIKPTLSCPSVYTPQIRALLTSFNEQKLLRRTKEAYTQKCIKQLEDRIEEVSASLRTSLTELQASSGTSRPITVSQNLY</sequence>
<accession>A0A8J4WP50</accession>
<reference evidence="1" key="1">
    <citation type="submission" date="2019-05" db="EMBL/GenBank/DDBJ databases">
        <title>Annotation for the trematode Paragonimus heterotremus.</title>
        <authorList>
            <person name="Choi Y.-J."/>
        </authorList>
    </citation>
    <scope>NUCLEOTIDE SEQUENCE</scope>
    <source>
        <strain evidence="1">LC</strain>
    </source>
</reference>
<dbReference type="Proteomes" id="UP000748531">
    <property type="component" value="Unassembled WGS sequence"/>
</dbReference>
<evidence type="ECO:0000313" key="2">
    <source>
        <dbReference type="Proteomes" id="UP000748531"/>
    </source>
</evidence>
<gene>
    <name evidence="1" type="ORF">PHET_08178</name>
</gene>
<name>A0A8J4WP50_9TREM</name>
<evidence type="ECO:0000313" key="1">
    <source>
        <dbReference type="EMBL" id="KAF5398020.1"/>
    </source>
</evidence>
<comment type="caution">
    <text evidence="1">The sequence shown here is derived from an EMBL/GenBank/DDBJ whole genome shotgun (WGS) entry which is preliminary data.</text>
</comment>
<organism evidence="1 2">
    <name type="scientific">Paragonimus heterotremus</name>
    <dbReference type="NCBI Taxonomy" id="100268"/>
    <lineage>
        <taxon>Eukaryota</taxon>
        <taxon>Metazoa</taxon>
        <taxon>Spiralia</taxon>
        <taxon>Lophotrochozoa</taxon>
        <taxon>Platyhelminthes</taxon>
        <taxon>Trematoda</taxon>
        <taxon>Digenea</taxon>
        <taxon>Plagiorchiida</taxon>
        <taxon>Troglotremata</taxon>
        <taxon>Troglotrematidae</taxon>
        <taxon>Paragonimus</taxon>
    </lineage>
</organism>
<proteinExistence type="predicted"/>